<dbReference type="GO" id="GO:0031119">
    <property type="term" value="P:tRNA pseudouridine synthesis"/>
    <property type="evidence" value="ECO:0007669"/>
    <property type="project" value="UniProtKB-UniRule"/>
</dbReference>
<dbReference type="RefSeq" id="WP_092077210.1">
    <property type="nucleotide sequence ID" value="NZ_CALFZY010000012.1"/>
</dbReference>
<gene>
    <name evidence="4" type="primary">truA</name>
    <name evidence="9" type="ORF">SAMN05661003_104129</name>
</gene>
<dbReference type="InterPro" id="IPR001406">
    <property type="entry name" value="PsdUridine_synth_TruA"/>
</dbReference>
<evidence type="ECO:0000313" key="10">
    <source>
        <dbReference type="Proteomes" id="UP000243205"/>
    </source>
</evidence>
<comment type="catalytic activity">
    <reaction evidence="4 7">
        <text>uridine(38/39/40) in tRNA = pseudouridine(38/39/40) in tRNA</text>
        <dbReference type="Rhea" id="RHEA:22376"/>
        <dbReference type="Rhea" id="RHEA-COMP:10085"/>
        <dbReference type="Rhea" id="RHEA-COMP:10087"/>
        <dbReference type="ChEBI" id="CHEBI:65314"/>
        <dbReference type="ChEBI" id="CHEBI:65315"/>
        <dbReference type="EC" id="5.4.99.12"/>
    </reaction>
</comment>
<dbReference type="InterPro" id="IPR020103">
    <property type="entry name" value="PsdUridine_synth_cat_dom_sf"/>
</dbReference>
<dbReference type="Pfam" id="PF01416">
    <property type="entry name" value="PseudoU_synth_1"/>
    <property type="match status" value="2"/>
</dbReference>
<organism evidence="9 10">
    <name type="scientific">Desulfuromonas thiophila</name>
    <dbReference type="NCBI Taxonomy" id="57664"/>
    <lineage>
        <taxon>Bacteria</taxon>
        <taxon>Pseudomonadati</taxon>
        <taxon>Thermodesulfobacteriota</taxon>
        <taxon>Desulfuromonadia</taxon>
        <taxon>Desulfuromonadales</taxon>
        <taxon>Desulfuromonadaceae</taxon>
        <taxon>Desulfuromonas</taxon>
    </lineage>
</organism>
<feature type="domain" description="Pseudouridine synthase I TruA alpha/beta" evidence="8">
    <location>
        <begin position="9"/>
        <end position="104"/>
    </location>
</feature>
<evidence type="ECO:0000256" key="2">
    <source>
        <dbReference type="ARBA" id="ARBA00022694"/>
    </source>
</evidence>
<dbReference type="PIRSF" id="PIRSF001430">
    <property type="entry name" value="tRNA_psdUrid_synth"/>
    <property type="match status" value="1"/>
</dbReference>
<dbReference type="STRING" id="57664.SAMN05661003_104129"/>
<dbReference type="PANTHER" id="PTHR11142:SF0">
    <property type="entry name" value="TRNA PSEUDOURIDINE SYNTHASE-LIKE 1"/>
    <property type="match status" value="1"/>
</dbReference>
<dbReference type="EC" id="5.4.99.12" evidence="4"/>
<dbReference type="Proteomes" id="UP000243205">
    <property type="component" value="Unassembled WGS sequence"/>
</dbReference>
<feature type="binding site" evidence="4 6">
    <location>
        <position position="110"/>
    </location>
    <ligand>
        <name>substrate</name>
    </ligand>
</feature>
<comment type="function">
    <text evidence="4">Formation of pseudouridine at positions 38, 39 and 40 in the anticodon stem and loop of transfer RNAs.</text>
</comment>
<keyword evidence="10" id="KW-1185">Reference proteome</keyword>
<dbReference type="EMBL" id="FNAQ01000004">
    <property type="protein sequence ID" value="SDE16208.1"/>
    <property type="molecule type" value="Genomic_DNA"/>
</dbReference>
<name>A0A1G7AMV8_9BACT</name>
<dbReference type="CDD" id="cd02570">
    <property type="entry name" value="PseudoU_synth_EcTruA"/>
    <property type="match status" value="1"/>
</dbReference>
<dbReference type="PANTHER" id="PTHR11142">
    <property type="entry name" value="PSEUDOURIDYLATE SYNTHASE"/>
    <property type="match status" value="1"/>
</dbReference>
<dbReference type="InterPro" id="IPR020097">
    <property type="entry name" value="PsdUridine_synth_TruA_a/b_dom"/>
</dbReference>
<accession>A0A1G7AMV8</accession>
<keyword evidence="2 4" id="KW-0819">tRNA processing</keyword>
<dbReference type="FunFam" id="3.30.70.580:FF:000001">
    <property type="entry name" value="tRNA pseudouridine synthase A"/>
    <property type="match status" value="1"/>
</dbReference>
<dbReference type="SUPFAM" id="SSF55120">
    <property type="entry name" value="Pseudouridine synthase"/>
    <property type="match status" value="1"/>
</dbReference>
<dbReference type="Gene3D" id="3.30.70.580">
    <property type="entry name" value="Pseudouridine synthase I, catalytic domain, N-terminal subdomain"/>
    <property type="match status" value="1"/>
</dbReference>
<dbReference type="GO" id="GO:0160147">
    <property type="term" value="F:tRNA pseudouridine(38-40) synthase activity"/>
    <property type="evidence" value="ECO:0007669"/>
    <property type="project" value="UniProtKB-EC"/>
</dbReference>
<dbReference type="OrthoDB" id="9811823at2"/>
<sequence length="254" mass="28407">MARIVLQLEYEGTAYQGWQLQAGDRTVQYVVEQALAQICGHPVRLHGSGRTDAGVHARGLHAHFDTHRPRPLKAYREGVNALLPPDIVVRQVWQVPQTFHARFDARGKWYRYRLLLSSHRSPLLSRYSWQVAASLDVAAMRQAAALLEGRHDFAAFRSSSCVARTTEREIFSLILTEQAPELLIDVRGSGFLKNMVRILVGTLVDVGRGRLTPEQVGTILAGLNRQLAGRTAPPQGLCLMEVWYEKTALDGEMS</sequence>
<protein>
    <recommendedName>
        <fullName evidence="4">tRNA pseudouridine synthase A</fullName>
        <ecNumber evidence="4">5.4.99.12</ecNumber>
    </recommendedName>
    <alternativeName>
        <fullName evidence="4">tRNA pseudouridine(38-40) synthase</fullName>
    </alternativeName>
    <alternativeName>
        <fullName evidence="4">tRNA pseudouridylate synthase I</fullName>
    </alternativeName>
    <alternativeName>
        <fullName evidence="4">tRNA-uridine isomerase I</fullName>
    </alternativeName>
</protein>
<evidence type="ECO:0000256" key="5">
    <source>
        <dbReference type="PIRSR" id="PIRSR001430-1"/>
    </source>
</evidence>
<dbReference type="Gene3D" id="3.30.70.660">
    <property type="entry name" value="Pseudouridine synthase I, catalytic domain, C-terminal subdomain"/>
    <property type="match status" value="1"/>
</dbReference>
<evidence type="ECO:0000259" key="8">
    <source>
        <dbReference type="Pfam" id="PF01416"/>
    </source>
</evidence>
<dbReference type="AlphaFoldDB" id="A0A1G7AMV8"/>
<keyword evidence="3 4" id="KW-0413">Isomerase</keyword>
<reference evidence="10" key="1">
    <citation type="submission" date="2016-10" db="EMBL/GenBank/DDBJ databases">
        <authorList>
            <person name="Varghese N."/>
            <person name="Submissions S."/>
        </authorList>
    </citation>
    <scope>NUCLEOTIDE SEQUENCE [LARGE SCALE GENOMIC DNA]</scope>
    <source>
        <strain evidence="10">DSM 8987</strain>
    </source>
</reference>
<feature type="domain" description="Pseudouridine synthase I TruA alpha/beta" evidence="8">
    <location>
        <begin position="143"/>
        <end position="245"/>
    </location>
</feature>
<evidence type="ECO:0000256" key="4">
    <source>
        <dbReference type="HAMAP-Rule" id="MF_00171"/>
    </source>
</evidence>
<evidence type="ECO:0000256" key="7">
    <source>
        <dbReference type="RuleBase" id="RU003792"/>
    </source>
</evidence>
<comment type="caution">
    <text evidence="4">Lacks conserved residue(s) required for the propagation of feature annotation.</text>
</comment>
<evidence type="ECO:0000256" key="6">
    <source>
        <dbReference type="PIRSR" id="PIRSR001430-2"/>
    </source>
</evidence>
<proteinExistence type="inferred from homology"/>
<dbReference type="HAMAP" id="MF_00171">
    <property type="entry name" value="TruA"/>
    <property type="match status" value="1"/>
</dbReference>
<dbReference type="InterPro" id="IPR020095">
    <property type="entry name" value="PsdUridine_synth_TruA_C"/>
</dbReference>
<evidence type="ECO:0000313" key="9">
    <source>
        <dbReference type="EMBL" id="SDE16208.1"/>
    </source>
</evidence>
<dbReference type="GO" id="GO:0003723">
    <property type="term" value="F:RNA binding"/>
    <property type="evidence" value="ECO:0007669"/>
    <property type="project" value="InterPro"/>
</dbReference>
<comment type="similarity">
    <text evidence="1 4 7">Belongs to the tRNA pseudouridine synthase TruA family.</text>
</comment>
<comment type="subunit">
    <text evidence="4">Homodimer.</text>
</comment>
<evidence type="ECO:0000256" key="1">
    <source>
        <dbReference type="ARBA" id="ARBA00009375"/>
    </source>
</evidence>
<feature type="active site" description="Nucleophile" evidence="4 5">
    <location>
        <position position="52"/>
    </location>
</feature>
<dbReference type="NCBIfam" id="TIGR00071">
    <property type="entry name" value="hisT_truA"/>
    <property type="match status" value="1"/>
</dbReference>
<evidence type="ECO:0000256" key="3">
    <source>
        <dbReference type="ARBA" id="ARBA00023235"/>
    </source>
</evidence>
<dbReference type="InterPro" id="IPR020094">
    <property type="entry name" value="TruA/RsuA/RluB/E/F_N"/>
</dbReference>